<sequence>MKVGYFLGVGTGEALDEHIYGDAWPSADERLEMLEEAVWDGGSVTHRGKHHTVDQAQVHTSPETPPRVSVSALDLAGRIADGFMSTQPNAEHVEHFRKAGDGDKPAQGGFKGCYAASEDEAARIAHRLWPNSGLPGELSQVLPSPKHVEQASSPTWARTTPSSSISTNANSFHSFLPVSRVVWRLGRCHRRGARNENVSTSRSRRARWSADVPPVGRRRSPRGP</sequence>
<dbReference type="Proteomes" id="UP001059617">
    <property type="component" value="Chromosome"/>
</dbReference>
<dbReference type="CDD" id="cd01097">
    <property type="entry name" value="Tetrahydromethanopterin_reductase"/>
    <property type="match status" value="1"/>
</dbReference>
<feature type="region of interest" description="Disordered" evidence="2">
    <location>
        <begin position="193"/>
        <end position="224"/>
    </location>
</feature>
<dbReference type="InterPro" id="IPR050564">
    <property type="entry name" value="F420-G6PD/mer"/>
</dbReference>
<evidence type="ECO:0000256" key="1">
    <source>
        <dbReference type="ARBA" id="ARBA00023002"/>
    </source>
</evidence>
<accession>A0ABY5VNS2</accession>
<dbReference type="RefSeq" id="WP_259856003.1">
    <property type="nucleotide sequence ID" value="NZ_BAAAST010000041.1"/>
</dbReference>
<proteinExistence type="predicted"/>
<dbReference type="SUPFAM" id="SSF51679">
    <property type="entry name" value="Bacterial luciferase-like"/>
    <property type="match status" value="1"/>
</dbReference>
<name>A0ABY5VNS2_9ACTN</name>
<reference evidence="4" key="1">
    <citation type="submission" date="2021-04" db="EMBL/GenBank/DDBJ databases">
        <authorList>
            <person name="Hartkoorn R.C."/>
            <person name="Beaudoing E."/>
            <person name="Hot D."/>
        </authorList>
    </citation>
    <scope>NUCLEOTIDE SEQUENCE</scope>
    <source>
        <strain evidence="4">NRRL B-16292</strain>
    </source>
</reference>
<dbReference type="Gene3D" id="3.20.20.30">
    <property type="entry name" value="Luciferase-like domain"/>
    <property type="match status" value="1"/>
</dbReference>
<gene>
    <name evidence="4" type="ORF">Dfulv_26260</name>
</gene>
<dbReference type="InterPro" id="IPR036661">
    <property type="entry name" value="Luciferase-like_sf"/>
</dbReference>
<evidence type="ECO:0000259" key="3">
    <source>
        <dbReference type="Pfam" id="PF00296"/>
    </source>
</evidence>
<dbReference type="Pfam" id="PF00296">
    <property type="entry name" value="Bac_luciferase"/>
    <property type="match status" value="1"/>
</dbReference>
<keyword evidence="1" id="KW-0560">Oxidoreductase</keyword>
<dbReference type="PANTHER" id="PTHR43244">
    <property type="match status" value="1"/>
</dbReference>
<evidence type="ECO:0000256" key="2">
    <source>
        <dbReference type="SAM" id="MobiDB-lite"/>
    </source>
</evidence>
<evidence type="ECO:0000313" key="4">
    <source>
        <dbReference type="EMBL" id="UWP78681.1"/>
    </source>
</evidence>
<reference evidence="4" key="2">
    <citation type="submission" date="2022-09" db="EMBL/GenBank/DDBJ databases">
        <title>Biosynthetic gene clusters of Dactylosporangioum fulvum.</title>
        <authorList>
            <person name="Caradec T."/>
        </authorList>
    </citation>
    <scope>NUCLEOTIDE SEQUENCE</scope>
    <source>
        <strain evidence="4">NRRL B-16292</strain>
    </source>
</reference>
<dbReference type="PANTHER" id="PTHR43244:SF1">
    <property type="entry name" value="5,10-METHYLENETETRAHYDROMETHANOPTERIN REDUCTASE"/>
    <property type="match status" value="1"/>
</dbReference>
<protein>
    <submittedName>
        <fullName evidence="4">LLM class flavin-dependent oxidoreductase</fullName>
    </submittedName>
</protein>
<dbReference type="EMBL" id="CP073720">
    <property type="protein sequence ID" value="UWP78681.1"/>
    <property type="molecule type" value="Genomic_DNA"/>
</dbReference>
<feature type="domain" description="Luciferase-like" evidence="3">
    <location>
        <begin position="7"/>
        <end position="129"/>
    </location>
</feature>
<organism evidence="4 5">
    <name type="scientific">Dactylosporangium fulvum</name>
    <dbReference type="NCBI Taxonomy" id="53359"/>
    <lineage>
        <taxon>Bacteria</taxon>
        <taxon>Bacillati</taxon>
        <taxon>Actinomycetota</taxon>
        <taxon>Actinomycetes</taxon>
        <taxon>Micromonosporales</taxon>
        <taxon>Micromonosporaceae</taxon>
        <taxon>Dactylosporangium</taxon>
    </lineage>
</organism>
<keyword evidence="5" id="KW-1185">Reference proteome</keyword>
<evidence type="ECO:0000313" key="5">
    <source>
        <dbReference type="Proteomes" id="UP001059617"/>
    </source>
</evidence>
<dbReference type="InterPro" id="IPR011251">
    <property type="entry name" value="Luciferase-like_dom"/>
</dbReference>